<accession>Q1Z313</accession>
<name>Q1Z313_9GAMM</name>
<evidence type="ECO:0000313" key="1">
    <source>
        <dbReference type="EMBL" id="EAS42976.1"/>
    </source>
</evidence>
<evidence type="ECO:0000313" key="2">
    <source>
        <dbReference type="Proteomes" id="UP000003789"/>
    </source>
</evidence>
<protein>
    <submittedName>
        <fullName evidence="1">Uncharacterized protein</fullName>
    </submittedName>
</protein>
<sequence length="46" mass="5573">MYTELYAKRIDGIDREQYMGLLKELSKTNGKRYDTDKLLLFKRKKT</sequence>
<gene>
    <name evidence="1" type="ORF">P3TCK_14213</name>
</gene>
<dbReference type="EMBL" id="AAPH01000015">
    <property type="protein sequence ID" value="EAS42976.1"/>
    <property type="molecule type" value="Genomic_DNA"/>
</dbReference>
<dbReference type="Proteomes" id="UP000003789">
    <property type="component" value="Unassembled WGS sequence"/>
</dbReference>
<dbReference type="AlphaFoldDB" id="Q1Z313"/>
<comment type="caution">
    <text evidence="1">The sequence shown here is derived from an EMBL/GenBank/DDBJ whole genome shotgun (WGS) entry which is preliminary data.</text>
</comment>
<organism evidence="1 2">
    <name type="scientific">Photobacterium profundum 3TCK</name>
    <dbReference type="NCBI Taxonomy" id="314280"/>
    <lineage>
        <taxon>Bacteria</taxon>
        <taxon>Pseudomonadati</taxon>
        <taxon>Pseudomonadota</taxon>
        <taxon>Gammaproteobacteria</taxon>
        <taxon>Vibrionales</taxon>
        <taxon>Vibrionaceae</taxon>
        <taxon>Photobacterium</taxon>
    </lineage>
</organism>
<reference evidence="1 2" key="1">
    <citation type="submission" date="2006-03" db="EMBL/GenBank/DDBJ databases">
        <authorList>
            <person name="Bartlett D.H."/>
            <person name="Valle G."/>
            <person name="Lauro F.M."/>
            <person name="Vezzi A."/>
            <person name="Simonato F."/>
            <person name="Eloe E."/>
            <person name="Vitulo N."/>
            <person name="Stratton T.K."/>
            <person name="D'angelo M."/>
            <person name="Ferriera S."/>
            <person name="Johnson J."/>
            <person name="Kravitz S."/>
            <person name="Beeson K."/>
            <person name="Sutton G."/>
            <person name="Rogers Y."/>
            <person name="Friedman R."/>
            <person name="Frazier M."/>
            <person name="Venter J.C."/>
        </authorList>
    </citation>
    <scope>NUCLEOTIDE SEQUENCE [LARGE SCALE GENOMIC DNA]</scope>
    <source>
        <strain evidence="1 2">3TCK</strain>
    </source>
</reference>
<proteinExistence type="predicted"/>
<dbReference type="HOGENOM" id="CLU_3187109_0_0_6"/>